<dbReference type="InterPro" id="IPR009057">
    <property type="entry name" value="Homeodomain-like_sf"/>
</dbReference>
<dbReference type="InterPro" id="IPR018060">
    <property type="entry name" value="HTH_AraC"/>
</dbReference>
<dbReference type="InterPro" id="IPR029062">
    <property type="entry name" value="Class_I_gatase-like"/>
</dbReference>
<evidence type="ECO:0000313" key="4">
    <source>
        <dbReference type="EMBL" id="ORA80932.1"/>
    </source>
</evidence>
<feature type="domain" description="HTH araC/xylS-type" evidence="3">
    <location>
        <begin position="216"/>
        <end position="314"/>
    </location>
</feature>
<dbReference type="Gene3D" id="3.40.50.880">
    <property type="match status" value="1"/>
</dbReference>
<dbReference type="InterPro" id="IPR052158">
    <property type="entry name" value="INH-QAR"/>
</dbReference>
<keyword evidence="1" id="KW-0805">Transcription regulation</keyword>
<accession>A0ABX3SR03</accession>
<proteinExistence type="predicted"/>
<evidence type="ECO:0000256" key="1">
    <source>
        <dbReference type="ARBA" id="ARBA00023015"/>
    </source>
</evidence>
<dbReference type="EMBL" id="MVHV01000015">
    <property type="protein sequence ID" value="ORA80932.1"/>
    <property type="molecule type" value="Genomic_DNA"/>
</dbReference>
<keyword evidence="2" id="KW-0804">Transcription</keyword>
<keyword evidence="5" id="KW-1185">Reference proteome</keyword>
<protein>
    <submittedName>
        <fullName evidence="4">AraC family transcriptional regulator</fullName>
    </submittedName>
</protein>
<evidence type="ECO:0000259" key="3">
    <source>
        <dbReference type="PROSITE" id="PS01124"/>
    </source>
</evidence>
<dbReference type="RefSeq" id="WP_071510706.1">
    <property type="nucleotide sequence ID" value="NZ_CP060015.1"/>
</dbReference>
<dbReference type="PANTHER" id="PTHR43130:SF3">
    <property type="entry name" value="HTH-TYPE TRANSCRIPTIONAL REGULATOR RV1931C"/>
    <property type="match status" value="1"/>
</dbReference>
<evidence type="ECO:0000313" key="5">
    <source>
        <dbReference type="Proteomes" id="UP000243140"/>
    </source>
</evidence>
<dbReference type="Pfam" id="PF12833">
    <property type="entry name" value="HTH_18"/>
    <property type="match status" value="1"/>
</dbReference>
<evidence type="ECO:0000256" key="2">
    <source>
        <dbReference type="ARBA" id="ARBA00023163"/>
    </source>
</evidence>
<dbReference type="CDD" id="cd03137">
    <property type="entry name" value="GATase1_AraC_1"/>
    <property type="match status" value="1"/>
</dbReference>
<comment type="caution">
    <text evidence="4">The sequence shown here is derived from an EMBL/GenBank/DDBJ whole genome shotgun (WGS) entry which is preliminary data.</text>
</comment>
<gene>
    <name evidence="4" type="ORF">BST29_15690</name>
</gene>
<dbReference type="PANTHER" id="PTHR43130">
    <property type="entry name" value="ARAC-FAMILY TRANSCRIPTIONAL REGULATOR"/>
    <property type="match status" value="1"/>
</dbReference>
<name>A0ABX3SR03_MYCMA</name>
<dbReference type="PROSITE" id="PS01124">
    <property type="entry name" value="HTH_ARAC_FAMILY_2"/>
    <property type="match status" value="1"/>
</dbReference>
<dbReference type="Proteomes" id="UP000243140">
    <property type="component" value="Unassembled WGS sequence"/>
</dbReference>
<dbReference type="InterPro" id="IPR002818">
    <property type="entry name" value="DJ-1/PfpI"/>
</dbReference>
<reference evidence="4 5" key="1">
    <citation type="submission" date="2017-02" db="EMBL/GenBank/DDBJ databases">
        <title>The new phylogeny of genus Mycobacterium.</title>
        <authorList>
            <person name="Tortoli E."/>
            <person name="Trovato A."/>
            <person name="Cirillo D.M."/>
        </authorList>
    </citation>
    <scope>NUCLEOTIDE SEQUENCE [LARGE SCALE GENOMIC DNA]</scope>
    <source>
        <strain evidence="4 5">IP1130001</strain>
    </source>
</reference>
<organism evidence="4 5">
    <name type="scientific">Mycobacterium malmoense</name>
    <dbReference type="NCBI Taxonomy" id="1780"/>
    <lineage>
        <taxon>Bacteria</taxon>
        <taxon>Bacillati</taxon>
        <taxon>Actinomycetota</taxon>
        <taxon>Actinomycetes</taxon>
        <taxon>Mycobacteriales</taxon>
        <taxon>Mycobacteriaceae</taxon>
        <taxon>Mycobacterium</taxon>
    </lineage>
</organism>
<dbReference type="SMART" id="SM00342">
    <property type="entry name" value="HTH_ARAC"/>
    <property type="match status" value="1"/>
</dbReference>
<dbReference type="Gene3D" id="1.10.10.60">
    <property type="entry name" value="Homeodomain-like"/>
    <property type="match status" value="2"/>
</dbReference>
<sequence length="316" mass="33902">MPRKVVVAGFPGIQSLDAVGPHEVFTSASLLTGGGYDIMVASVGGEPITTWSGLEFAAKPLPDPSGRIDTVILPGGAGVDDARSNAELINWIKAVSRSARRVVSVCTGAFLVAEAGLLDGCRATTHWASAPKLAREFPAVTVDPDPIFVRSSETVWTAAGVTAGIDLALSLVEDDHGTDVAQTVARWLVLYLRRPGGQTQFAAPVWMPRAKRAPIRDAQEAIEAEPGGAHSVDELARRAAMSPRHFTRVFTDEVGEAPGQYVERIRTEAARRQLEETDDTVVVIAARCGFGTAETMRRNFIRRVGISPDQYRKAFA</sequence>
<dbReference type="Pfam" id="PF01965">
    <property type="entry name" value="DJ-1_PfpI"/>
    <property type="match status" value="1"/>
</dbReference>
<dbReference type="SUPFAM" id="SSF46689">
    <property type="entry name" value="Homeodomain-like"/>
    <property type="match status" value="2"/>
</dbReference>
<dbReference type="SUPFAM" id="SSF52317">
    <property type="entry name" value="Class I glutamine amidotransferase-like"/>
    <property type="match status" value="1"/>
</dbReference>